<organism evidence="1">
    <name type="scientific">Cryptosporidium parvum</name>
    <dbReference type="NCBI Taxonomy" id="5807"/>
    <lineage>
        <taxon>Eukaryota</taxon>
        <taxon>Sar</taxon>
        <taxon>Alveolata</taxon>
        <taxon>Apicomplexa</taxon>
        <taxon>Conoidasida</taxon>
        <taxon>Coccidia</taxon>
        <taxon>Eucoccidiorida</taxon>
        <taxon>Eimeriorina</taxon>
        <taxon>Cryptosporidiidae</taxon>
        <taxon>Cryptosporidium</taxon>
    </lineage>
</organism>
<dbReference type="AlphaFoldDB" id="F0X552"/>
<sequence length="29" mass="3399">MICIVCSFIDEFFESSSWKMIGSSIRIRL</sequence>
<dbReference type="EMBL" id="FX115620">
    <property type="protein sequence ID" value="BAJ77723.1"/>
    <property type="molecule type" value="mRNA"/>
</dbReference>
<evidence type="ECO:0000313" key="1">
    <source>
        <dbReference type="EMBL" id="BAJ77723.1"/>
    </source>
</evidence>
<dbReference type="EMBL" id="FX115645">
    <property type="protein sequence ID" value="BAJ77748.1"/>
    <property type="molecule type" value="mRNA"/>
</dbReference>
<protein>
    <submittedName>
        <fullName evidence="1">Uncharacterized protein</fullName>
    </submittedName>
</protein>
<proteinExistence type="evidence at transcript level"/>
<name>F0X552_CRYPV</name>
<reference evidence="1" key="1">
    <citation type="submission" date="2011-02" db="EMBL/GenBank/DDBJ databases">
        <title>Construction and analysis of full-length cDNA library of Cryptosporidium parvum.</title>
        <authorList>
            <person name="Yamagishi J."/>
            <person name="Wakaguri H."/>
            <person name="Sugano S."/>
            <person name="Kawano S."/>
            <person name="Fujisaki K."/>
            <person name="Sugimoto C."/>
            <person name="Watanabe J."/>
            <person name="Suzuki Y."/>
            <person name="Kimata I."/>
            <person name="Xuan X."/>
        </authorList>
    </citation>
    <scope>NUCLEOTIDE SEQUENCE</scope>
    <source>
        <strain evidence="1">HNJ-1</strain>
    </source>
</reference>
<accession>F0X552</accession>